<dbReference type="InterPro" id="IPR027291">
    <property type="entry name" value="Glyco_hydro_38_N_sf"/>
</dbReference>
<dbReference type="PANTHER" id="PTHR46017">
    <property type="entry name" value="ALPHA-MANNOSIDASE 2C1"/>
    <property type="match status" value="1"/>
</dbReference>
<dbReference type="SUPFAM" id="SSF74650">
    <property type="entry name" value="Galactose mutarotase-like"/>
    <property type="match status" value="1"/>
</dbReference>
<dbReference type="InterPro" id="IPR041147">
    <property type="entry name" value="GH38_C"/>
</dbReference>
<dbReference type="InterPro" id="IPR011330">
    <property type="entry name" value="Glyco_hydro/deAcase_b/a-brl"/>
</dbReference>
<dbReference type="Pfam" id="PF09261">
    <property type="entry name" value="Alpha-mann_mid"/>
    <property type="match status" value="1"/>
</dbReference>
<dbReference type="STRING" id="1616788.AR543_07895"/>
<evidence type="ECO:0000256" key="3">
    <source>
        <dbReference type="ARBA" id="ARBA00022801"/>
    </source>
</evidence>
<dbReference type="OrthoDB" id="9772207at2"/>
<comment type="similarity">
    <text evidence="1">Belongs to the glycosyl hydrolase 38 family.</text>
</comment>
<evidence type="ECO:0000256" key="1">
    <source>
        <dbReference type="ARBA" id="ARBA00009792"/>
    </source>
</evidence>
<keyword evidence="4" id="KW-0326">Glycosidase</keyword>
<evidence type="ECO:0000313" key="7">
    <source>
        <dbReference type="EMBL" id="ANF95935.1"/>
    </source>
</evidence>
<protein>
    <submittedName>
        <fullName evidence="7">Alpha-mannosidase</fullName>
    </submittedName>
</protein>
<keyword evidence="2" id="KW-0479">Metal-binding</keyword>
<dbReference type="FunFam" id="3.20.110.10:FF:000002">
    <property type="entry name" value="alpha-mannosidase 2C1 isoform X1"/>
    <property type="match status" value="1"/>
</dbReference>
<dbReference type="Gene3D" id="1.20.1270.50">
    <property type="entry name" value="Glycoside hydrolase family 38, central domain"/>
    <property type="match status" value="1"/>
</dbReference>
<dbReference type="Pfam" id="PF07748">
    <property type="entry name" value="Glyco_hydro_38C"/>
    <property type="match status" value="1"/>
</dbReference>
<dbReference type="GO" id="GO:0004559">
    <property type="term" value="F:alpha-mannosidase activity"/>
    <property type="evidence" value="ECO:0007669"/>
    <property type="project" value="InterPro"/>
</dbReference>
<dbReference type="GO" id="GO:0006013">
    <property type="term" value="P:mannose metabolic process"/>
    <property type="evidence" value="ECO:0007669"/>
    <property type="project" value="InterPro"/>
</dbReference>
<evidence type="ECO:0000256" key="2">
    <source>
        <dbReference type="ARBA" id="ARBA00022723"/>
    </source>
</evidence>
<dbReference type="GO" id="GO:0030246">
    <property type="term" value="F:carbohydrate binding"/>
    <property type="evidence" value="ECO:0007669"/>
    <property type="project" value="InterPro"/>
</dbReference>
<keyword evidence="8" id="KW-1185">Reference proteome</keyword>
<dbReference type="InterPro" id="IPR028995">
    <property type="entry name" value="Glyco_hydro_57/38_cen_sf"/>
</dbReference>
<dbReference type="AlphaFoldDB" id="A0A172ZE67"/>
<dbReference type="Gene3D" id="3.20.110.10">
    <property type="entry name" value="Glycoside hydrolase 38, N terminal domain"/>
    <property type="match status" value="1"/>
</dbReference>
<evidence type="ECO:0000256" key="5">
    <source>
        <dbReference type="SAM" id="MobiDB-lite"/>
    </source>
</evidence>
<dbReference type="InterPro" id="IPR037094">
    <property type="entry name" value="Glyco_hydro_38_cen_sf"/>
</dbReference>
<dbReference type="PANTHER" id="PTHR46017:SF1">
    <property type="entry name" value="ALPHA-MANNOSIDASE 2C1"/>
    <property type="match status" value="1"/>
</dbReference>
<reference evidence="8" key="1">
    <citation type="submission" date="2015-10" db="EMBL/GenBank/DDBJ databases">
        <title>Genome of Paenibacillus bovis sp. nov.</title>
        <authorList>
            <person name="Wu Z."/>
            <person name="Gao C."/>
            <person name="Liu Z."/>
            <person name="Zheng H."/>
        </authorList>
    </citation>
    <scope>NUCLEOTIDE SEQUENCE [LARGE SCALE GENOMIC DNA]</scope>
    <source>
        <strain evidence="8">BD3526</strain>
    </source>
</reference>
<dbReference type="KEGG" id="pbv:AR543_07895"/>
<dbReference type="CDD" id="cd10789">
    <property type="entry name" value="GH38N_AMII_ER_cytosolic"/>
    <property type="match status" value="1"/>
</dbReference>
<sequence>MHRMERFVKHLAERQWLEQIELTDWTIEEARYITAGRYETLSPRRQSNMTLQGKHGITYLLEAQVLLPASWAEHPAGLLFSAGGGEGLLRVNGEFYHGLDRNHTFVPFRPEHAGQTLQLEIELYDPIPEPHDPLNGQPEKVIPLTGFTASLVSVNAGLRSLIYSLRLLIDSVRRLPEGELRRLHMTEALEQCMDAAYELPEDSWQMEEPWSQLEQLLREQIGQHAPSQENNGRMIMVGQSHIDIAWLWPIRETVRKTSRTFSTMCTLLEQYPEFIYTQSQPQLFAYVKDHYPDLYAKVKAYIAEGRWELVGGMWVEPDLNIPSGESLARQLLYGQRFYREEFGVISTIEWLPDTFGYAASLPQLLRQAGIDYFMTTKLNWNDTNIFPYDLFQWVGIDGTPVLSYLNHGVNESTSVKDIDEHWQSYRQKNIHPEQMLLYGHGDGGGGVTLDMVEYVQHAEMMIGQPQAAFGTAKEFFDHTSEQADELPTWHGDLYLELHRGTYTTQARNKRYNRKAEALYREAEIWERLAAIRLNRSSLPAQTSTTGENEQAVPSRSLATSVASDTADVSAETSSLSANTIDAADYSVSPLIWNGSREAAGPIITAERFREGWTGIMLNQFHDIVPGSAITEVYRTSDVEYEEIMRIGQKALDQALDLWIDALNLSGKGTACVVFNSLGWERGEWIELEGGLELQGIAVYDQAGQRLPSDLVPREMAASSSENTSEPVLRFTAARKRLPGLVPLYSTVNQPFSGSDPGAAEEHVASAKAAGTAAASYLLRVYVPSIPAFGCRVVWLRPQHEEVIEAAHAVHIEVAGEYEHEDDVTGPEDIVLGAAVPPVWETPFYRIAFNERGEISSLYDLRHDRELIQSGHTGNAFGYYHDRPTLWDAWDIDPQFARQSAGKAQLLFSRVIMRGRTGDILRFSWQIGQSEITQDLYLYADHPRIDFKTQVQWRESHKLLKVNFPVDLVAASATYEIPFGALERTMSSNTSWEQAQFEVCGHRWADISEGNYGVSLMNDCKYGYDIKNGHMRLSLLRAPKWPDAEADQGYHEFTYSLLPHSGNWREAHVVRAAMELNQPAPYRIVNRYSISTEWAEQPAAVQENAQAEVQASSSYTSNDRENEQQYTGISLLDYEGGHIILDTIKPAEDGDGTIFRLYESSGSRGKAMIHSGALTFQQPAAEGEWILTNLLEDEREVLSPIDGTLSLTFRPYEIKTLKWKRGSIS</sequence>
<dbReference type="SUPFAM" id="SSF88688">
    <property type="entry name" value="Families 57/38 glycoside transferase middle domain"/>
    <property type="match status" value="2"/>
</dbReference>
<evidence type="ECO:0000256" key="4">
    <source>
        <dbReference type="ARBA" id="ARBA00023295"/>
    </source>
</evidence>
<reference evidence="7 8" key="2">
    <citation type="journal article" date="2016" name="Int. J. Syst. Evol. Microbiol.">
        <title>Paenibacillus bovis sp. nov., isolated from raw yak (Bos grunniens) milk.</title>
        <authorList>
            <person name="Gao C."/>
            <person name="Han J."/>
            <person name="Liu Z."/>
            <person name="Xu X."/>
            <person name="Hang F."/>
            <person name="Wu Z."/>
        </authorList>
    </citation>
    <scope>NUCLEOTIDE SEQUENCE [LARGE SCALE GENOMIC DNA]</scope>
    <source>
        <strain evidence="7 8">BD3526</strain>
    </source>
</reference>
<proteinExistence type="inferred from homology"/>
<evidence type="ECO:0000259" key="6">
    <source>
        <dbReference type="SMART" id="SM00872"/>
    </source>
</evidence>
<dbReference type="Pfam" id="PF17677">
    <property type="entry name" value="Glyco_hydro38C2"/>
    <property type="match status" value="1"/>
</dbReference>
<evidence type="ECO:0000313" key="8">
    <source>
        <dbReference type="Proteomes" id="UP000078148"/>
    </source>
</evidence>
<dbReference type="GO" id="GO:0009313">
    <property type="term" value="P:oligosaccharide catabolic process"/>
    <property type="evidence" value="ECO:0007669"/>
    <property type="project" value="TreeGrafter"/>
</dbReference>
<dbReference type="Proteomes" id="UP000078148">
    <property type="component" value="Chromosome"/>
</dbReference>
<dbReference type="FunFam" id="2.70.98.30:FF:000001">
    <property type="entry name" value="alpha-mannosidase 2C1 isoform X2"/>
    <property type="match status" value="1"/>
</dbReference>
<organism evidence="7 8">
    <name type="scientific">Paenibacillus bovis</name>
    <dbReference type="NCBI Taxonomy" id="1616788"/>
    <lineage>
        <taxon>Bacteria</taxon>
        <taxon>Bacillati</taxon>
        <taxon>Bacillota</taxon>
        <taxon>Bacilli</taxon>
        <taxon>Bacillales</taxon>
        <taxon>Paenibacillaceae</taxon>
        <taxon>Paenibacillus</taxon>
    </lineage>
</organism>
<dbReference type="EMBL" id="CP013023">
    <property type="protein sequence ID" value="ANF95935.1"/>
    <property type="molecule type" value="Genomic_DNA"/>
</dbReference>
<dbReference type="InterPro" id="IPR011013">
    <property type="entry name" value="Gal_mutarotase_sf_dom"/>
</dbReference>
<dbReference type="InterPro" id="IPR015341">
    <property type="entry name" value="Glyco_hydro_38_cen"/>
</dbReference>
<accession>A0A172ZE67</accession>
<gene>
    <name evidence="7" type="ORF">AR543_07895</name>
</gene>
<dbReference type="Gene3D" id="2.70.98.30">
    <property type="entry name" value="Golgi alpha-mannosidase II, domain 4"/>
    <property type="match status" value="1"/>
</dbReference>
<feature type="region of interest" description="Disordered" evidence="5">
    <location>
        <begin position="539"/>
        <end position="558"/>
    </location>
</feature>
<dbReference type="GO" id="GO:0046872">
    <property type="term" value="F:metal ion binding"/>
    <property type="evidence" value="ECO:0007669"/>
    <property type="project" value="UniProtKB-KW"/>
</dbReference>
<name>A0A172ZE67_9BACL</name>
<dbReference type="InterPro" id="IPR011682">
    <property type="entry name" value="Glyco_hydro_38_C"/>
</dbReference>
<dbReference type="SUPFAM" id="SSF88713">
    <property type="entry name" value="Glycoside hydrolase/deacetylase"/>
    <property type="match status" value="1"/>
</dbReference>
<keyword evidence="3" id="KW-0378">Hydrolase</keyword>
<dbReference type="InterPro" id="IPR000602">
    <property type="entry name" value="Glyco_hydro_38_N"/>
</dbReference>
<dbReference type="Pfam" id="PF01074">
    <property type="entry name" value="Glyco_hydro_38N"/>
    <property type="match status" value="1"/>
</dbReference>
<dbReference type="Gene3D" id="2.60.40.2220">
    <property type="match status" value="1"/>
</dbReference>
<dbReference type="RefSeq" id="WP_060533335.1">
    <property type="nucleotide sequence ID" value="NZ_CP013023.1"/>
</dbReference>
<dbReference type="SMART" id="SM00872">
    <property type="entry name" value="Alpha-mann_mid"/>
    <property type="match status" value="1"/>
</dbReference>
<feature type="domain" description="Glycoside hydrolase family 38 central" evidence="6">
    <location>
        <begin position="496"/>
        <end position="640"/>
    </location>
</feature>